<evidence type="ECO:0000256" key="4">
    <source>
        <dbReference type="ARBA" id="ARBA00022643"/>
    </source>
</evidence>
<evidence type="ECO:0000259" key="7">
    <source>
        <dbReference type="Pfam" id="PF10590"/>
    </source>
</evidence>
<dbReference type="Gene3D" id="2.30.110.10">
    <property type="entry name" value="Electron Transport, Fmn-binding Protein, Chain A"/>
    <property type="match status" value="1"/>
</dbReference>
<dbReference type="RefSeq" id="WP_357782565.1">
    <property type="nucleotide sequence ID" value="NZ_JBFAKC010000004.1"/>
</dbReference>
<dbReference type="SUPFAM" id="SSF50475">
    <property type="entry name" value="FMN-binding split barrel"/>
    <property type="match status" value="1"/>
</dbReference>
<evidence type="ECO:0000256" key="5">
    <source>
        <dbReference type="ARBA" id="ARBA00023002"/>
    </source>
</evidence>
<dbReference type="Pfam" id="PF10590">
    <property type="entry name" value="PNP_phzG_C"/>
    <property type="match status" value="1"/>
</dbReference>
<proteinExistence type="inferred from homology"/>
<accession>A0ABV3FRX2</accession>
<gene>
    <name evidence="8" type="ORF">AB0I48_11465</name>
</gene>
<evidence type="ECO:0000256" key="3">
    <source>
        <dbReference type="ARBA" id="ARBA00022630"/>
    </source>
</evidence>
<feature type="domain" description="Pyridoxine 5'-phosphate oxidase dimerisation C-terminal" evidence="7">
    <location>
        <begin position="183"/>
        <end position="223"/>
    </location>
</feature>
<reference evidence="8 9" key="1">
    <citation type="submission" date="2024-06" db="EMBL/GenBank/DDBJ databases">
        <title>The Natural Products Discovery Center: Release of the First 8490 Sequenced Strains for Exploring Actinobacteria Biosynthetic Diversity.</title>
        <authorList>
            <person name="Kalkreuter E."/>
            <person name="Kautsar S.A."/>
            <person name="Yang D."/>
            <person name="Bader C.D."/>
            <person name="Teijaro C.N."/>
            <person name="Fluegel L."/>
            <person name="Davis C.M."/>
            <person name="Simpson J.R."/>
            <person name="Lauterbach L."/>
            <person name="Steele A.D."/>
            <person name="Gui C."/>
            <person name="Meng S."/>
            <person name="Li G."/>
            <person name="Viehrig K."/>
            <person name="Ye F."/>
            <person name="Su P."/>
            <person name="Kiefer A.F."/>
            <person name="Nichols A."/>
            <person name="Cepeda A.J."/>
            <person name="Yan W."/>
            <person name="Fan B."/>
            <person name="Jiang Y."/>
            <person name="Adhikari A."/>
            <person name="Zheng C.-J."/>
            <person name="Schuster L."/>
            <person name="Cowan T.M."/>
            <person name="Smanski M.J."/>
            <person name="Chevrette M.G."/>
            <person name="De Carvalho L.P.S."/>
            <person name="Shen B."/>
        </authorList>
    </citation>
    <scope>NUCLEOTIDE SEQUENCE [LARGE SCALE GENOMIC DNA]</scope>
    <source>
        <strain evidence="8 9">NPDC050403</strain>
    </source>
</reference>
<sequence>MAEQVVLEGLRQRLRGLGVLKGSAPEFDPDAAPADPMTLFGEWISTAIEAGVLEPHAMTLSTVDAQGRPSARVLILKDVDDAGWHFAVNAASRKGRELAGNPYAALTFYWPELVRQVRVTGRVTPDPATVVAADFLDRPLGSREMALTRRQSEPFTDPTEIEEALDKARLELEATPDLVPREWVSYAVAPEEVEFWQGDPQRRHRRLRYEADGAGWFRIRLWP</sequence>
<dbReference type="Proteomes" id="UP001551695">
    <property type="component" value="Unassembled WGS sequence"/>
</dbReference>
<keyword evidence="5 8" id="KW-0560">Oxidoreductase</keyword>
<dbReference type="NCBIfam" id="NF004231">
    <property type="entry name" value="PRK05679.1"/>
    <property type="match status" value="1"/>
</dbReference>
<dbReference type="InterPro" id="IPR000659">
    <property type="entry name" value="Pyridox_Oxase"/>
</dbReference>
<dbReference type="InterPro" id="IPR019576">
    <property type="entry name" value="Pyridoxamine_oxidase_dimer_C"/>
</dbReference>
<dbReference type="PANTHER" id="PTHR10851:SF0">
    <property type="entry name" value="PYRIDOXINE-5'-PHOSPHATE OXIDASE"/>
    <property type="match status" value="1"/>
</dbReference>
<evidence type="ECO:0000259" key="6">
    <source>
        <dbReference type="Pfam" id="PF01243"/>
    </source>
</evidence>
<evidence type="ECO:0000313" key="9">
    <source>
        <dbReference type="Proteomes" id="UP001551695"/>
    </source>
</evidence>
<comment type="caution">
    <text evidence="8">The sequence shown here is derived from an EMBL/GenBank/DDBJ whole genome shotgun (WGS) entry which is preliminary data.</text>
</comment>
<comment type="cofactor">
    <cofactor evidence="1">
        <name>FMN</name>
        <dbReference type="ChEBI" id="CHEBI:58210"/>
    </cofactor>
</comment>
<protein>
    <submittedName>
        <fullName evidence="8">Pyridoxal 5'-phosphate synthase</fullName>
        <ecNumber evidence="8">1.4.3.5</ecNumber>
    </submittedName>
</protein>
<dbReference type="Pfam" id="PF01243">
    <property type="entry name" value="PNPOx_N"/>
    <property type="match status" value="1"/>
</dbReference>
<evidence type="ECO:0000256" key="1">
    <source>
        <dbReference type="ARBA" id="ARBA00001917"/>
    </source>
</evidence>
<dbReference type="InterPro" id="IPR012349">
    <property type="entry name" value="Split_barrel_FMN-bd"/>
</dbReference>
<keyword evidence="4" id="KW-0288">FMN</keyword>
<evidence type="ECO:0000313" key="8">
    <source>
        <dbReference type="EMBL" id="MEV0708176.1"/>
    </source>
</evidence>
<dbReference type="GO" id="GO:0004733">
    <property type="term" value="F:pyridoxamine phosphate oxidase activity"/>
    <property type="evidence" value="ECO:0007669"/>
    <property type="project" value="UniProtKB-EC"/>
</dbReference>
<dbReference type="InterPro" id="IPR011576">
    <property type="entry name" value="Pyridox_Oxase_N"/>
</dbReference>
<dbReference type="EC" id="1.4.3.5" evidence="8"/>
<dbReference type="PANTHER" id="PTHR10851">
    <property type="entry name" value="PYRIDOXINE-5-PHOSPHATE OXIDASE"/>
    <property type="match status" value="1"/>
</dbReference>
<organism evidence="8 9">
    <name type="scientific">Nocardia aurea</name>
    <dbReference type="NCBI Taxonomy" id="2144174"/>
    <lineage>
        <taxon>Bacteria</taxon>
        <taxon>Bacillati</taxon>
        <taxon>Actinomycetota</taxon>
        <taxon>Actinomycetes</taxon>
        <taxon>Mycobacteriales</taxon>
        <taxon>Nocardiaceae</taxon>
        <taxon>Nocardia</taxon>
    </lineage>
</organism>
<comment type="similarity">
    <text evidence="2">Belongs to the pyridoxamine 5'-phosphate oxidase family.</text>
</comment>
<keyword evidence="3" id="KW-0285">Flavoprotein</keyword>
<dbReference type="EMBL" id="JBFAKC010000004">
    <property type="protein sequence ID" value="MEV0708176.1"/>
    <property type="molecule type" value="Genomic_DNA"/>
</dbReference>
<evidence type="ECO:0000256" key="2">
    <source>
        <dbReference type="ARBA" id="ARBA00007301"/>
    </source>
</evidence>
<feature type="domain" description="Pyridoxamine 5'-phosphate oxidase N-terminal" evidence="6">
    <location>
        <begin position="46"/>
        <end position="161"/>
    </location>
</feature>
<name>A0ABV3FRX2_9NOCA</name>
<keyword evidence="9" id="KW-1185">Reference proteome</keyword>
<dbReference type="PIRSF" id="PIRSF000190">
    <property type="entry name" value="Pyd_amn-ph_oxd"/>
    <property type="match status" value="1"/>
</dbReference>